<gene>
    <name evidence="2" type="ORF">ACFO3E_14010</name>
</gene>
<keyword evidence="1" id="KW-0812">Transmembrane</keyword>
<name>A0ABV9F1S8_9SPHN</name>
<reference evidence="3" key="1">
    <citation type="journal article" date="2019" name="Int. J. Syst. Evol. Microbiol.">
        <title>The Global Catalogue of Microorganisms (GCM) 10K type strain sequencing project: providing services to taxonomists for standard genome sequencing and annotation.</title>
        <authorList>
            <consortium name="The Broad Institute Genomics Platform"/>
            <consortium name="The Broad Institute Genome Sequencing Center for Infectious Disease"/>
            <person name="Wu L."/>
            <person name="Ma J."/>
        </authorList>
    </citation>
    <scope>NUCLEOTIDE SEQUENCE [LARGE SCALE GENOMIC DNA]</scope>
    <source>
        <strain evidence="3">NBRC 103632</strain>
    </source>
</reference>
<dbReference type="RefSeq" id="WP_066525991.1">
    <property type="nucleotide sequence ID" value="NZ_JBHSFZ010000030.1"/>
</dbReference>
<comment type="caution">
    <text evidence="2">The sequence shown here is derived from an EMBL/GenBank/DDBJ whole genome shotgun (WGS) entry which is preliminary data.</text>
</comment>
<feature type="transmembrane region" description="Helical" evidence="1">
    <location>
        <begin position="20"/>
        <end position="42"/>
    </location>
</feature>
<feature type="transmembrane region" description="Helical" evidence="1">
    <location>
        <begin position="120"/>
        <end position="144"/>
    </location>
</feature>
<dbReference type="EMBL" id="JBHSFZ010000030">
    <property type="protein sequence ID" value="MFC4595298.1"/>
    <property type="molecule type" value="Genomic_DNA"/>
</dbReference>
<keyword evidence="1" id="KW-1133">Transmembrane helix</keyword>
<evidence type="ECO:0000256" key="1">
    <source>
        <dbReference type="SAM" id="Phobius"/>
    </source>
</evidence>
<protein>
    <submittedName>
        <fullName evidence="2">DUF2182 domain-containing protein</fullName>
    </submittedName>
</protein>
<sequence>MSTRQASPPGRAGLALNHLLSRHSLIVGAALLALGLMAWAWLLSHPHALMADMPAMPGRDMAGMEMGGMTMSADPWSFAYLATAFAMWSAMMVAMMLPSAAPMILLHARIDRSDSESMRLLHSLLFVAAYVALWTGFSALAAVAQALLLHNGLLSAATLALDQRGAASALLLLATAYELTPAKHRCLEKCQSPLIFIHRYWKAGAAGAFSLGMRHGLYCVGCCWALMLLLFAGGVMNLAWIAPLTILAAIQKVAPPRWRLHRWTAALLLLLAGLLAIL</sequence>
<evidence type="ECO:0000313" key="3">
    <source>
        <dbReference type="Proteomes" id="UP001595957"/>
    </source>
</evidence>
<dbReference type="Pfam" id="PF09948">
    <property type="entry name" value="PpoB2"/>
    <property type="match status" value="1"/>
</dbReference>
<proteinExistence type="predicted"/>
<keyword evidence="3" id="KW-1185">Reference proteome</keyword>
<organism evidence="2 3">
    <name type="scientific">Sphingobium tyrosinilyticum</name>
    <dbReference type="NCBI Taxonomy" id="2715436"/>
    <lineage>
        <taxon>Bacteria</taxon>
        <taxon>Pseudomonadati</taxon>
        <taxon>Pseudomonadota</taxon>
        <taxon>Alphaproteobacteria</taxon>
        <taxon>Sphingomonadales</taxon>
        <taxon>Sphingomonadaceae</taxon>
        <taxon>Sphingobium</taxon>
    </lineage>
</organism>
<evidence type="ECO:0000313" key="2">
    <source>
        <dbReference type="EMBL" id="MFC4595298.1"/>
    </source>
</evidence>
<feature type="transmembrane region" description="Helical" evidence="1">
    <location>
        <begin position="260"/>
        <end position="277"/>
    </location>
</feature>
<accession>A0ABV9F1S8</accession>
<feature type="transmembrane region" description="Helical" evidence="1">
    <location>
        <begin position="78"/>
        <end position="108"/>
    </location>
</feature>
<dbReference type="InterPro" id="IPR018688">
    <property type="entry name" value="PpoB2-like"/>
</dbReference>
<feature type="transmembrane region" description="Helical" evidence="1">
    <location>
        <begin position="215"/>
        <end position="248"/>
    </location>
</feature>
<dbReference type="Proteomes" id="UP001595957">
    <property type="component" value="Unassembled WGS sequence"/>
</dbReference>
<keyword evidence="1" id="KW-0472">Membrane</keyword>